<sequence>MTIRDSTARYGAVSRAFHWAVAALMLWQFGGMLSERILGEDSPLAAALSANHTQVGTILFVLIVARAVWALVNRGRRPAHGPGLRGYAVRLGHFTLYALMLAVPSAALLRAWGNERAFAPFGFQIFAPRSPDEVVATATAIGSNFHGELAWIMGVLILGHIAMAVLHQVVLRDGTLKRMTG</sequence>
<gene>
    <name evidence="15" type="ORF">E4191_01605</name>
</gene>
<dbReference type="SUPFAM" id="SSF81342">
    <property type="entry name" value="Transmembrane di-heme cytochromes"/>
    <property type="match status" value="1"/>
</dbReference>
<evidence type="ECO:0000256" key="13">
    <source>
        <dbReference type="SAM" id="Phobius"/>
    </source>
</evidence>
<keyword evidence="7" id="KW-0479">Metal-binding</keyword>
<feature type="transmembrane region" description="Helical" evidence="13">
    <location>
        <begin position="149"/>
        <end position="171"/>
    </location>
</feature>
<evidence type="ECO:0000256" key="9">
    <source>
        <dbReference type="ARBA" id="ARBA00022989"/>
    </source>
</evidence>
<feature type="transmembrane region" description="Helical" evidence="13">
    <location>
        <begin position="12"/>
        <end position="33"/>
    </location>
</feature>
<accession>A0A4P7HHQ7</accession>
<feature type="transmembrane region" description="Helical" evidence="13">
    <location>
        <begin position="53"/>
        <end position="73"/>
    </location>
</feature>
<evidence type="ECO:0000259" key="14">
    <source>
        <dbReference type="Pfam" id="PF01292"/>
    </source>
</evidence>
<dbReference type="GO" id="GO:0022904">
    <property type="term" value="P:respiratory electron transport chain"/>
    <property type="evidence" value="ECO:0007669"/>
    <property type="project" value="InterPro"/>
</dbReference>
<comment type="cofactor">
    <cofactor evidence="1">
        <name>heme b</name>
        <dbReference type="ChEBI" id="CHEBI:60344"/>
    </cofactor>
</comment>
<protein>
    <submittedName>
        <fullName evidence="15">Cytochrome b</fullName>
    </submittedName>
</protein>
<dbReference type="Pfam" id="PF01292">
    <property type="entry name" value="Ni_hydr_CYTB"/>
    <property type="match status" value="1"/>
</dbReference>
<proteinExistence type="inferred from homology"/>
<evidence type="ECO:0000313" key="15">
    <source>
        <dbReference type="EMBL" id="QBX33559.1"/>
    </source>
</evidence>
<name>A0A4P7HHQ7_9RHOB</name>
<evidence type="ECO:0000256" key="8">
    <source>
        <dbReference type="ARBA" id="ARBA00022982"/>
    </source>
</evidence>
<feature type="domain" description="Cytochrome b561 bacterial/Ni-hydrogenase" evidence="14">
    <location>
        <begin position="9"/>
        <end position="180"/>
    </location>
</feature>
<keyword evidence="11 13" id="KW-0472">Membrane</keyword>
<evidence type="ECO:0000313" key="16">
    <source>
        <dbReference type="Proteomes" id="UP000296374"/>
    </source>
</evidence>
<evidence type="ECO:0000256" key="12">
    <source>
        <dbReference type="ARBA" id="ARBA00037975"/>
    </source>
</evidence>
<keyword evidence="8" id="KW-0249">Electron transport</keyword>
<keyword evidence="5" id="KW-0349">Heme</keyword>
<keyword evidence="4" id="KW-1003">Cell membrane</keyword>
<dbReference type="Proteomes" id="UP000296374">
    <property type="component" value="Chromosome"/>
</dbReference>
<dbReference type="PANTHER" id="PTHR30529">
    <property type="entry name" value="CYTOCHROME B561"/>
    <property type="match status" value="1"/>
</dbReference>
<dbReference type="GO" id="GO:0009055">
    <property type="term" value="F:electron transfer activity"/>
    <property type="evidence" value="ECO:0007669"/>
    <property type="project" value="InterPro"/>
</dbReference>
<keyword evidence="6 13" id="KW-0812">Transmembrane</keyword>
<keyword evidence="9 13" id="KW-1133">Transmembrane helix</keyword>
<dbReference type="GO" id="GO:0005886">
    <property type="term" value="C:plasma membrane"/>
    <property type="evidence" value="ECO:0007669"/>
    <property type="project" value="UniProtKB-SubCell"/>
</dbReference>
<organism evidence="15 16">
    <name type="scientific">Paracoccus liaowanqingii</name>
    <dbReference type="NCBI Taxonomy" id="2560053"/>
    <lineage>
        <taxon>Bacteria</taxon>
        <taxon>Pseudomonadati</taxon>
        <taxon>Pseudomonadota</taxon>
        <taxon>Alphaproteobacteria</taxon>
        <taxon>Rhodobacterales</taxon>
        <taxon>Paracoccaceae</taxon>
        <taxon>Paracoccus</taxon>
    </lineage>
</organism>
<evidence type="ECO:0000256" key="1">
    <source>
        <dbReference type="ARBA" id="ARBA00001970"/>
    </source>
</evidence>
<dbReference type="EMBL" id="CP038439">
    <property type="protein sequence ID" value="QBX33559.1"/>
    <property type="molecule type" value="Genomic_DNA"/>
</dbReference>
<dbReference type="InterPro" id="IPR011577">
    <property type="entry name" value="Cyt_b561_bac/Ni-Hgenase"/>
</dbReference>
<dbReference type="PANTHER" id="PTHR30529:SF7">
    <property type="entry name" value="CYTOCHROME B561 BACTERIAL_NI-HYDROGENASE DOMAIN-CONTAINING PROTEIN"/>
    <property type="match status" value="1"/>
</dbReference>
<dbReference type="InterPro" id="IPR016174">
    <property type="entry name" value="Di-haem_cyt_TM"/>
</dbReference>
<evidence type="ECO:0000256" key="2">
    <source>
        <dbReference type="ARBA" id="ARBA00004651"/>
    </source>
</evidence>
<evidence type="ECO:0000256" key="6">
    <source>
        <dbReference type="ARBA" id="ARBA00022692"/>
    </source>
</evidence>
<dbReference type="GO" id="GO:0046872">
    <property type="term" value="F:metal ion binding"/>
    <property type="evidence" value="ECO:0007669"/>
    <property type="project" value="UniProtKB-KW"/>
</dbReference>
<keyword evidence="10" id="KW-0408">Iron</keyword>
<reference evidence="16" key="1">
    <citation type="submission" date="2019-03" db="EMBL/GenBank/DDBJ databases">
        <authorList>
            <person name="Li J."/>
        </authorList>
    </citation>
    <scope>NUCLEOTIDE SEQUENCE [LARGE SCALE GENOMIC DNA]</scope>
    <source>
        <strain evidence="16">2251</strain>
    </source>
</reference>
<evidence type="ECO:0000256" key="3">
    <source>
        <dbReference type="ARBA" id="ARBA00022448"/>
    </source>
</evidence>
<dbReference type="AlphaFoldDB" id="A0A4P7HHQ7"/>
<evidence type="ECO:0000256" key="10">
    <source>
        <dbReference type="ARBA" id="ARBA00023004"/>
    </source>
</evidence>
<dbReference type="GO" id="GO:0020037">
    <property type="term" value="F:heme binding"/>
    <property type="evidence" value="ECO:0007669"/>
    <property type="project" value="TreeGrafter"/>
</dbReference>
<evidence type="ECO:0000256" key="5">
    <source>
        <dbReference type="ARBA" id="ARBA00022617"/>
    </source>
</evidence>
<feature type="transmembrane region" description="Helical" evidence="13">
    <location>
        <begin position="94"/>
        <end position="113"/>
    </location>
</feature>
<evidence type="ECO:0000256" key="11">
    <source>
        <dbReference type="ARBA" id="ARBA00023136"/>
    </source>
</evidence>
<dbReference type="KEGG" id="plia:E4191_01605"/>
<comment type="subcellular location">
    <subcellularLocation>
        <location evidence="2">Cell membrane</location>
        <topology evidence="2">Multi-pass membrane protein</topology>
    </subcellularLocation>
</comment>
<dbReference type="InterPro" id="IPR052168">
    <property type="entry name" value="Cytochrome_b561_oxidase"/>
</dbReference>
<dbReference type="RefSeq" id="WP_135311857.1">
    <property type="nucleotide sequence ID" value="NZ_CP038439.1"/>
</dbReference>
<comment type="similarity">
    <text evidence="12">Belongs to the cytochrome b561 family.</text>
</comment>
<evidence type="ECO:0000256" key="7">
    <source>
        <dbReference type="ARBA" id="ARBA00022723"/>
    </source>
</evidence>
<keyword evidence="3" id="KW-0813">Transport</keyword>
<evidence type="ECO:0000256" key="4">
    <source>
        <dbReference type="ARBA" id="ARBA00022475"/>
    </source>
</evidence>